<gene>
    <name evidence="1" type="ORF">BBAD15_g3832</name>
</gene>
<proteinExistence type="predicted"/>
<evidence type="ECO:0000313" key="2">
    <source>
        <dbReference type="Proteomes" id="UP000030106"/>
    </source>
</evidence>
<organism evidence="1 2">
    <name type="scientific">Beauveria bassiana D1-5</name>
    <dbReference type="NCBI Taxonomy" id="1245745"/>
    <lineage>
        <taxon>Eukaryota</taxon>
        <taxon>Fungi</taxon>
        <taxon>Dikarya</taxon>
        <taxon>Ascomycota</taxon>
        <taxon>Pezizomycotina</taxon>
        <taxon>Sordariomycetes</taxon>
        <taxon>Hypocreomycetidae</taxon>
        <taxon>Hypocreales</taxon>
        <taxon>Cordycipitaceae</taxon>
        <taxon>Beauveria</taxon>
    </lineage>
</organism>
<comment type="caution">
    <text evidence="1">The sequence shown here is derived from an EMBL/GenBank/DDBJ whole genome shotgun (WGS) entry which is preliminary data.</text>
</comment>
<name>A0A0A2VSD8_BEABA</name>
<dbReference type="AlphaFoldDB" id="A0A0A2VSD8"/>
<accession>A0A0A2VSD8</accession>
<sequence>MRWNICSNEDWSWEFAVRSPDSSIWTSTVLVKTPYGASNKRGEDDEVMTIEVIDEDMDMVMEHYVCYQLTISEALRA</sequence>
<dbReference type="EMBL" id="ANFO01000273">
    <property type="protein sequence ID" value="KGQ10836.1"/>
    <property type="molecule type" value="Genomic_DNA"/>
</dbReference>
<reference evidence="1 2" key="1">
    <citation type="submission" date="2012-10" db="EMBL/GenBank/DDBJ databases">
        <title>Genome sequencing and analysis of entomopathogenic fungi Beauveria bassiana D1-5.</title>
        <authorList>
            <person name="Li Q."/>
            <person name="Wang L."/>
            <person name="Zhang Z."/>
            <person name="Wang Q."/>
            <person name="Ren J."/>
            <person name="Wang M."/>
            <person name="Xu W."/>
            <person name="Wang J."/>
            <person name="Lu Y."/>
            <person name="Du Q."/>
            <person name="Sun Z."/>
        </authorList>
    </citation>
    <scope>NUCLEOTIDE SEQUENCE [LARGE SCALE GENOMIC DNA]</scope>
    <source>
        <strain evidence="1 2">D1-5</strain>
    </source>
</reference>
<dbReference type="HOGENOM" id="CLU_2637709_0_0_1"/>
<protein>
    <submittedName>
        <fullName evidence="1">Uncharacterized protein</fullName>
    </submittedName>
</protein>
<dbReference type="Proteomes" id="UP000030106">
    <property type="component" value="Unassembled WGS sequence"/>
</dbReference>
<evidence type="ECO:0000313" key="1">
    <source>
        <dbReference type="EMBL" id="KGQ10836.1"/>
    </source>
</evidence>